<dbReference type="EMBL" id="CM039171">
    <property type="protein sequence ID" value="KAH9789090.1"/>
    <property type="molecule type" value="Genomic_DNA"/>
</dbReference>
<dbReference type="Proteomes" id="UP000829398">
    <property type="component" value="Chromosome 2"/>
</dbReference>
<evidence type="ECO:0000313" key="1">
    <source>
        <dbReference type="EMBL" id="KAH9789090.1"/>
    </source>
</evidence>
<comment type="caution">
    <text evidence="1">The sequence shown here is derived from an EMBL/GenBank/DDBJ whole genome shotgun (WGS) entry which is preliminary data.</text>
</comment>
<accession>A0ACB8MTR7</accession>
<name>A0ACB8MTR7_CITSI</name>
<organism evidence="1 2">
    <name type="scientific">Citrus sinensis</name>
    <name type="common">Sweet orange</name>
    <name type="synonym">Citrus aurantium var. sinensis</name>
    <dbReference type="NCBI Taxonomy" id="2711"/>
    <lineage>
        <taxon>Eukaryota</taxon>
        <taxon>Viridiplantae</taxon>
        <taxon>Streptophyta</taxon>
        <taxon>Embryophyta</taxon>
        <taxon>Tracheophyta</taxon>
        <taxon>Spermatophyta</taxon>
        <taxon>Magnoliopsida</taxon>
        <taxon>eudicotyledons</taxon>
        <taxon>Gunneridae</taxon>
        <taxon>Pentapetalae</taxon>
        <taxon>rosids</taxon>
        <taxon>malvids</taxon>
        <taxon>Sapindales</taxon>
        <taxon>Rutaceae</taxon>
        <taxon>Aurantioideae</taxon>
        <taxon>Citrus</taxon>
    </lineage>
</organism>
<evidence type="ECO:0000313" key="2">
    <source>
        <dbReference type="Proteomes" id="UP000829398"/>
    </source>
</evidence>
<reference evidence="2" key="1">
    <citation type="journal article" date="2023" name="Hortic. Res.">
        <title>A chromosome-level phased genome enabling allele-level studies in sweet orange: a case study on citrus Huanglongbing tolerance.</title>
        <authorList>
            <person name="Wu B."/>
            <person name="Yu Q."/>
            <person name="Deng Z."/>
            <person name="Duan Y."/>
            <person name="Luo F."/>
            <person name="Gmitter F. Jr."/>
        </authorList>
    </citation>
    <scope>NUCLEOTIDE SEQUENCE [LARGE SCALE GENOMIC DNA]</scope>
    <source>
        <strain evidence="2">cv. Valencia</strain>
    </source>
</reference>
<proteinExistence type="predicted"/>
<sequence length="291" mass="32376">MRAVEVSKRLSRALFSFSSYSRSLPNFLPSPDCHRSSGDRDTCLLRFPWSATQQRAVKVNASHVRPGNVIEKSGKMYQVIDAEHKQRGRGGAMMQMELRDIDTGNKVSLRFGTEEAVESMYLNLSFISHFADSSLRVFVEDKSFTCLYTENDTAFVIESETFEQLEVPLDVFGKAGAYLQDLYIKICVHIRHFKNTPSPMTLSISYSSRSDEGAGSGSGTGEGMKVWLQLYDGRALSGSIPKRVACTIKEIHASTKGPTVTPRAVFDTTVNMLNQRLSVPPKNSSMECSML</sequence>
<protein>
    <submittedName>
        <fullName evidence="1">EFP domain-containing protein</fullName>
    </submittedName>
</protein>
<keyword evidence="2" id="KW-1185">Reference proteome</keyword>
<gene>
    <name evidence="1" type="ORF">KPL71_002860</name>
</gene>